<name>A0ABR7QRN5_9FLAO</name>
<evidence type="ECO:0000313" key="2">
    <source>
        <dbReference type="Proteomes" id="UP000618952"/>
    </source>
</evidence>
<protein>
    <recommendedName>
        <fullName evidence="3">DUF4382 domain-containing protein</fullName>
    </recommendedName>
</protein>
<reference evidence="1 2" key="1">
    <citation type="submission" date="2020-08" db="EMBL/GenBank/DDBJ databases">
        <title>Arenibacter gaetbuli sp. nov., isolated from a sand dune.</title>
        <authorList>
            <person name="Park S."/>
            <person name="Yoon J.-H."/>
        </authorList>
    </citation>
    <scope>NUCLEOTIDE SEQUENCE [LARGE SCALE GENOMIC DNA]</scope>
    <source>
        <strain evidence="1 2">BSSL-BM3</strain>
    </source>
</reference>
<sequence>MNKNKPMTTNKLRIVTIFLFFIFSGCDNSDDYLNDYEVEINITGDVSEFDKFLAIASARNDGEGEFIGENLLFLDSSEIAPIIFFNSDLEAGTYKFVTARKAQSLQISHENKFISTGETSIDASMTITVIVKRDGREIDYFNISYDESTGDEEFLVNYNSDNDGYKCYCTTNCNQLLGHGGIGPAIPCD</sequence>
<proteinExistence type="predicted"/>
<comment type="caution">
    <text evidence="1">The sequence shown here is derived from an EMBL/GenBank/DDBJ whole genome shotgun (WGS) entry which is preliminary data.</text>
</comment>
<accession>A0ABR7QRN5</accession>
<organism evidence="1 2">
    <name type="scientific">Arenibacter arenosicollis</name>
    <dbReference type="NCBI Taxonomy" id="2762274"/>
    <lineage>
        <taxon>Bacteria</taxon>
        <taxon>Pseudomonadati</taxon>
        <taxon>Bacteroidota</taxon>
        <taxon>Flavobacteriia</taxon>
        <taxon>Flavobacteriales</taxon>
        <taxon>Flavobacteriaceae</taxon>
        <taxon>Arenibacter</taxon>
    </lineage>
</organism>
<dbReference type="RefSeq" id="WP_187587109.1">
    <property type="nucleotide sequence ID" value="NZ_JACLHY010000023.1"/>
</dbReference>
<dbReference type="Proteomes" id="UP000618952">
    <property type="component" value="Unassembled WGS sequence"/>
</dbReference>
<dbReference type="InterPro" id="IPR025219">
    <property type="entry name" value="PLCC"/>
</dbReference>
<evidence type="ECO:0000313" key="1">
    <source>
        <dbReference type="EMBL" id="MBC8769855.1"/>
    </source>
</evidence>
<evidence type="ECO:0008006" key="3">
    <source>
        <dbReference type="Google" id="ProtNLM"/>
    </source>
</evidence>
<dbReference type="PROSITE" id="PS51257">
    <property type="entry name" value="PROKAR_LIPOPROTEIN"/>
    <property type="match status" value="1"/>
</dbReference>
<dbReference type="Pfam" id="PF14466">
    <property type="entry name" value="PLCC"/>
    <property type="match status" value="1"/>
</dbReference>
<gene>
    <name evidence="1" type="ORF">H4O18_17785</name>
</gene>
<dbReference type="EMBL" id="JACLHY010000023">
    <property type="protein sequence ID" value="MBC8769855.1"/>
    <property type="molecule type" value="Genomic_DNA"/>
</dbReference>
<keyword evidence="2" id="KW-1185">Reference proteome</keyword>